<sequence>MHQDQRKDVESPADALGLDLRLERSSSGLKLEKGVLLGSQAGERSSSGLSSWRKEFFWALELEKGVLLGSQAGERSSSGLSSWRKESLALLFKDGDTTLYSLICCPCFRAALSALKQLSEQGLDPVDGAIKRPWSRLDTNRYIQEDILTM</sequence>
<proteinExistence type="predicted"/>
<protein>
    <submittedName>
        <fullName evidence="1">Double-stranded RNA-binding protein Staufen like 2</fullName>
    </submittedName>
</protein>
<keyword evidence="2" id="KW-1185">Reference proteome</keyword>
<reference evidence="1" key="1">
    <citation type="submission" date="2023-04" db="EMBL/GenBank/DDBJ databases">
        <title>Chromosome-level genome of Chaenocephalus aceratus.</title>
        <authorList>
            <person name="Park H."/>
        </authorList>
    </citation>
    <scope>NUCLEOTIDE SEQUENCE</scope>
    <source>
        <strain evidence="1">DE</strain>
        <tissue evidence="1">Muscle</tissue>
    </source>
</reference>
<evidence type="ECO:0000313" key="1">
    <source>
        <dbReference type="EMBL" id="KAK1885319.1"/>
    </source>
</evidence>
<name>A0AAD9F110_DISEL</name>
<comment type="caution">
    <text evidence="1">The sequence shown here is derived from an EMBL/GenBank/DDBJ whole genome shotgun (WGS) entry which is preliminary data.</text>
</comment>
<organism evidence="1 2">
    <name type="scientific">Dissostichus eleginoides</name>
    <name type="common">Patagonian toothfish</name>
    <name type="synonym">Dissostichus amissus</name>
    <dbReference type="NCBI Taxonomy" id="100907"/>
    <lineage>
        <taxon>Eukaryota</taxon>
        <taxon>Metazoa</taxon>
        <taxon>Chordata</taxon>
        <taxon>Craniata</taxon>
        <taxon>Vertebrata</taxon>
        <taxon>Euteleostomi</taxon>
        <taxon>Actinopterygii</taxon>
        <taxon>Neopterygii</taxon>
        <taxon>Teleostei</taxon>
        <taxon>Neoteleostei</taxon>
        <taxon>Acanthomorphata</taxon>
        <taxon>Eupercaria</taxon>
        <taxon>Perciformes</taxon>
        <taxon>Notothenioidei</taxon>
        <taxon>Nototheniidae</taxon>
        <taxon>Dissostichus</taxon>
    </lineage>
</organism>
<dbReference type="AlphaFoldDB" id="A0AAD9F110"/>
<evidence type="ECO:0000313" key="2">
    <source>
        <dbReference type="Proteomes" id="UP001228049"/>
    </source>
</evidence>
<accession>A0AAD9F110</accession>
<dbReference type="Proteomes" id="UP001228049">
    <property type="component" value="Unassembled WGS sequence"/>
</dbReference>
<dbReference type="EMBL" id="JASDAP010000021">
    <property type="protein sequence ID" value="KAK1885319.1"/>
    <property type="molecule type" value="Genomic_DNA"/>
</dbReference>
<gene>
    <name evidence="1" type="ORF">KUDE01_031514</name>
</gene>